<gene>
    <name evidence="3" type="ORF">A6F65_00378</name>
</gene>
<dbReference type="RefSeq" id="WP_157093018.1">
    <property type="nucleotide sequence ID" value="NZ_CP016545.1"/>
</dbReference>
<accession>A0A1C7D5W9</accession>
<proteinExistence type="predicted"/>
<name>A0A1C7D5W9_9SPHN</name>
<dbReference type="PATRIC" id="fig|645517.4.peg.378"/>
<feature type="compositionally biased region" description="Acidic residues" evidence="1">
    <location>
        <begin position="185"/>
        <end position="197"/>
    </location>
</feature>
<sequence>MTRLALLSLAPVAAMALAAAPAAAQDEGGDRVNTLIIYGDDPCPQSAEDEIVVCARLDEGERYRIPENLRLSDSPANEAWASRVQSFETVGKFGPLSCSTVGLGSELGCTAELIDAAYKEKENNPGVRFEEIIAQERANRLAEIDGDAAEQQARVEEIEEERLGSGFREVDPNAQPVVVSTMDGGSEEGDEGDEGGE</sequence>
<organism evidence="3 4">
    <name type="scientific">Paraurantiacibacter namhicola</name>
    <dbReference type="NCBI Taxonomy" id="645517"/>
    <lineage>
        <taxon>Bacteria</taxon>
        <taxon>Pseudomonadati</taxon>
        <taxon>Pseudomonadota</taxon>
        <taxon>Alphaproteobacteria</taxon>
        <taxon>Sphingomonadales</taxon>
        <taxon>Erythrobacteraceae</taxon>
        <taxon>Paraurantiacibacter</taxon>
    </lineage>
</organism>
<evidence type="ECO:0000313" key="4">
    <source>
        <dbReference type="Proteomes" id="UP000092698"/>
    </source>
</evidence>
<feature type="region of interest" description="Disordered" evidence="1">
    <location>
        <begin position="160"/>
        <end position="197"/>
    </location>
</feature>
<dbReference type="Proteomes" id="UP000092698">
    <property type="component" value="Chromosome"/>
</dbReference>
<dbReference type="STRING" id="645517.A6F65_00378"/>
<evidence type="ECO:0000313" key="3">
    <source>
        <dbReference type="EMBL" id="ANU06703.1"/>
    </source>
</evidence>
<keyword evidence="2" id="KW-0732">Signal</keyword>
<evidence type="ECO:0000256" key="1">
    <source>
        <dbReference type="SAM" id="MobiDB-lite"/>
    </source>
</evidence>
<feature type="signal peptide" evidence="2">
    <location>
        <begin position="1"/>
        <end position="24"/>
    </location>
</feature>
<reference evidence="3 4" key="1">
    <citation type="submission" date="2016-07" db="EMBL/GenBank/DDBJ databases">
        <title>Complete genome sequence of Altererythrobacter namhicola JCM 16345T, containing esterase-encoding genes.</title>
        <authorList>
            <person name="Cheng H."/>
            <person name="Wu Y.-H."/>
            <person name="Jian S.-L."/>
            <person name="Huo Y.-Y."/>
            <person name="Wang C.-S."/>
            <person name="Xu X.-W."/>
        </authorList>
    </citation>
    <scope>NUCLEOTIDE SEQUENCE [LARGE SCALE GENOMIC DNA]</scope>
    <source>
        <strain evidence="3 4">JCM 16345</strain>
    </source>
</reference>
<dbReference type="KEGG" id="anh:A6F65_00378"/>
<keyword evidence="4" id="KW-1185">Reference proteome</keyword>
<protein>
    <submittedName>
        <fullName evidence="3">Uncharacterized protein</fullName>
    </submittedName>
</protein>
<dbReference type="EMBL" id="CP016545">
    <property type="protein sequence ID" value="ANU06703.1"/>
    <property type="molecule type" value="Genomic_DNA"/>
</dbReference>
<feature type="chain" id="PRO_5008884284" evidence="2">
    <location>
        <begin position="25"/>
        <end position="197"/>
    </location>
</feature>
<dbReference type="OrthoDB" id="7391233at2"/>
<evidence type="ECO:0000256" key="2">
    <source>
        <dbReference type="SAM" id="SignalP"/>
    </source>
</evidence>
<dbReference type="AlphaFoldDB" id="A0A1C7D5W9"/>